<dbReference type="InterPro" id="IPR048279">
    <property type="entry name" value="MdtK-like"/>
</dbReference>
<keyword evidence="5" id="KW-1003">Cell membrane</keyword>
<feature type="transmembrane region" description="Helical" evidence="10">
    <location>
        <begin position="242"/>
        <end position="262"/>
    </location>
</feature>
<evidence type="ECO:0000256" key="1">
    <source>
        <dbReference type="ARBA" id="ARBA00004651"/>
    </source>
</evidence>
<keyword evidence="6 10" id="KW-0812">Transmembrane</keyword>
<evidence type="ECO:0000256" key="10">
    <source>
        <dbReference type="SAM" id="Phobius"/>
    </source>
</evidence>
<feature type="transmembrane region" description="Helical" evidence="10">
    <location>
        <begin position="169"/>
        <end position="192"/>
    </location>
</feature>
<proteinExistence type="inferred from homology"/>
<evidence type="ECO:0000256" key="8">
    <source>
        <dbReference type="ARBA" id="ARBA00023136"/>
    </source>
</evidence>
<dbReference type="GO" id="GO:0046677">
    <property type="term" value="P:response to antibiotic"/>
    <property type="evidence" value="ECO:0007669"/>
    <property type="project" value="UniProtKB-KW"/>
</dbReference>
<dbReference type="InterPro" id="IPR002528">
    <property type="entry name" value="MATE_fam"/>
</dbReference>
<feature type="transmembrane region" description="Helical" evidence="10">
    <location>
        <begin position="395"/>
        <end position="416"/>
    </location>
</feature>
<dbReference type="NCBIfam" id="TIGR00797">
    <property type="entry name" value="matE"/>
    <property type="match status" value="1"/>
</dbReference>
<feature type="transmembrane region" description="Helical" evidence="10">
    <location>
        <begin position="362"/>
        <end position="383"/>
    </location>
</feature>
<comment type="subcellular location">
    <subcellularLocation>
        <location evidence="1">Cell membrane</location>
        <topology evidence="1">Multi-pass membrane protein</topology>
    </subcellularLocation>
</comment>
<evidence type="ECO:0000256" key="6">
    <source>
        <dbReference type="ARBA" id="ARBA00022692"/>
    </source>
</evidence>
<dbReference type="InterPro" id="IPR045070">
    <property type="entry name" value="MATE_MepA-like"/>
</dbReference>
<dbReference type="PANTHER" id="PTHR43823:SF3">
    <property type="entry name" value="MULTIDRUG EXPORT PROTEIN MEPA"/>
    <property type="match status" value="1"/>
</dbReference>
<evidence type="ECO:0000256" key="3">
    <source>
        <dbReference type="ARBA" id="ARBA00022106"/>
    </source>
</evidence>
<feature type="transmembrane region" description="Helical" evidence="10">
    <location>
        <begin position="52"/>
        <end position="76"/>
    </location>
</feature>
<feature type="transmembrane region" description="Helical" evidence="10">
    <location>
        <begin position="198"/>
        <end position="219"/>
    </location>
</feature>
<sequence length="456" mass="49293">MNTNSKDFNELGTKGVGRLLWQYALPAIMAMTASSLYNIVDGIFIGQGVGEAAIMGLALTTPLMSLTAAFGAMVGVGGSTLMSIRLGQRDYRTAKHILGNVVIMNCLIGLSLGLGLQLFLEPILLFFGASSVTLPYAYDFMTIILVGNMVTHLYLGLNALLRSTGRPQMAMYATLGTVLINLILAPIFIFVMDMGIQGAAWATVGAQFLMLCWELTLFVKSDQLVCFSRDIMHLEGKIVKDSLIIGLPQFLVNACACLLAVIVTRSMSSYGGDIAVGAFGISNRLVMFVVLVVIGLNQGMQPIAGFNYGAGRNDRLLSVLKMTIAVATVITLFGFLCAQFFAEVCVALFVKDAPELMTESAHGLRLTTLIFPLVGMQIVSTAFFQSIGKAGQSIFLSLTRQLFFLLPGLLILPYFFERQVDGVWYAMPISDALSSVLSLILLTLQIRKLKTAHPSL</sequence>
<feature type="transmembrane region" description="Helical" evidence="10">
    <location>
        <begin position="422"/>
        <end position="444"/>
    </location>
</feature>
<evidence type="ECO:0000256" key="4">
    <source>
        <dbReference type="ARBA" id="ARBA00022448"/>
    </source>
</evidence>
<keyword evidence="9" id="KW-0046">Antibiotic resistance</keyword>
<protein>
    <recommendedName>
        <fullName evidence="3">Multidrug export protein MepA</fullName>
    </recommendedName>
</protein>
<keyword evidence="4" id="KW-0813">Transport</keyword>
<dbReference type="AlphaFoldDB" id="J9FDJ4"/>
<keyword evidence="8 10" id="KW-0472">Membrane</keyword>
<dbReference type="EMBL" id="AMCI01007228">
    <property type="protein sequence ID" value="EJW92976.1"/>
    <property type="molecule type" value="Genomic_DNA"/>
</dbReference>
<dbReference type="GO" id="GO:0042910">
    <property type="term" value="F:xenobiotic transmembrane transporter activity"/>
    <property type="evidence" value="ECO:0007669"/>
    <property type="project" value="InterPro"/>
</dbReference>
<gene>
    <name evidence="11" type="ORF">EVA_18916</name>
</gene>
<dbReference type="PANTHER" id="PTHR43823">
    <property type="entry name" value="SPORULATION PROTEIN YKVU"/>
    <property type="match status" value="1"/>
</dbReference>
<feature type="transmembrane region" description="Helical" evidence="10">
    <location>
        <begin position="316"/>
        <end position="342"/>
    </location>
</feature>
<feature type="transmembrane region" description="Helical" evidence="10">
    <location>
        <begin position="274"/>
        <end position="296"/>
    </location>
</feature>
<organism evidence="11">
    <name type="scientific">gut metagenome</name>
    <dbReference type="NCBI Taxonomy" id="749906"/>
    <lineage>
        <taxon>unclassified sequences</taxon>
        <taxon>metagenomes</taxon>
        <taxon>organismal metagenomes</taxon>
    </lineage>
</organism>
<feature type="transmembrane region" description="Helical" evidence="10">
    <location>
        <begin position="140"/>
        <end position="157"/>
    </location>
</feature>
<dbReference type="GO" id="GO:0015297">
    <property type="term" value="F:antiporter activity"/>
    <property type="evidence" value="ECO:0007669"/>
    <property type="project" value="InterPro"/>
</dbReference>
<evidence type="ECO:0000256" key="2">
    <source>
        <dbReference type="ARBA" id="ARBA00008417"/>
    </source>
</evidence>
<feature type="transmembrane region" description="Helical" evidence="10">
    <location>
        <begin position="20"/>
        <end position="40"/>
    </location>
</feature>
<comment type="caution">
    <text evidence="11">The sequence shown here is derived from an EMBL/GenBank/DDBJ whole genome shotgun (WGS) entry which is preliminary data.</text>
</comment>
<accession>J9FDJ4</accession>
<reference evidence="11" key="1">
    <citation type="journal article" date="2012" name="PLoS ONE">
        <title>Gene sets for utilization of primary and secondary nutrition supplies in the distal gut of endangered iberian lynx.</title>
        <authorList>
            <person name="Alcaide M."/>
            <person name="Messina E."/>
            <person name="Richter M."/>
            <person name="Bargiela R."/>
            <person name="Peplies J."/>
            <person name="Huws S.A."/>
            <person name="Newbold C.J."/>
            <person name="Golyshin P.N."/>
            <person name="Simon M.A."/>
            <person name="Lopez G."/>
            <person name="Yakimov M.M."/>
            <person name="Ferrer M."/>
        </authorList>
    </citation>
    <scope>NUCLEOTIDE SEQUENCE</scope>
</reference>
<evidence type="ECO:0000313" key="11">
    <source>
        <dbReference type="EMBL" id="EJW92976.1"/>
    </source>
</evidence>
<evidence type="ECO:0000256" key="9">
    <source>
        <dbReference type="ARBA" id="ARBA00023251"/>
    </source>
</evidence>
<dbReference type="PIRSF" id="PIRSF006603">
    <property type="entry name" value="DinF"/>
    <property type="match status" value="1"/>
</dbReference>
<name>J9FDJ4_9ZZZZ</name>
<dbReference type="Pfam" id="PF01554">
    <property type="entry name" value="MatE"/>
    <property type="match status" value="2"/>
</dbReference>
<evidence type="ECO:0000256" key="7">
    <source>
        <dbReference type="ARBA" id="ARBA00022989"/>
    </source>
</evidence>
<feature type="transmembrane region" description="Helical" evidence="10">
    <location>
        <begin position="97"/>
        <end position="120"/>
    </location>
</feature>
<dbReference type="GO" id="GO:0005886">
    <property type="term" value="C:plasma membrane"/>
    <property type="evidence" value="ECO:0007669"/>
    <property type="project" value="UniProtKB-SubCell"/>
</dbReference>
<dbReference type="CDD" id="cd13143">
    <property type="entry name" value="MATE_MepA_like"/>
    <property type="match status" value="1"/>
</dbReference>
<comment type="similarity">
    <text evidence="2">Belongs to the multi antimicrobial extrusion (MATE) (TC 2.A.66.1) family. MepA subfamily.</text>
</comment>
<keyword evidence="7 10" id="KW-1133">Transmembrane helix</keyword>
<evidence type="ECO:0000256" key="5">
    <source>
        <dbReference type="ARBA" id="ARBA00022475"/>
    </source>
</evidence>
<dbReference type="InterPro" id="IPR051327">
    <property type="entry name" value="MATE_MepA_subfamily"/>
</dbReference>